<dbReference type="Proteomes" id="UP000822688">
    <property type="component" value="Chromosome 3"/>
</dbReference>
<feature type="signal peptide" evidence="1">
    <location>
        <begin position="1"/>
        <end position="23"/>
    </location>
</feature>
<evidence type="ECO:0000256" key="1">
    <source>
        <dbReference type="SAM" id="SignalP"/>
    </source>
</evidence>
<accession>A0A8T0IJK5</accession>
<proteinExistence type="predicted"/>
<reference evidence="2" key="1">
    <citation type="submission" date="2020-06" db="EMBL/GenBank/DDBJ databases">
        <title>WGS assembly of Ceratodon purpureus strain R40.</title>
        <authorList>
            <person name="Carey S.B."/>
            <person name="Jenkins J."/>
            <person name="Shu S."/>
            <person name="Lovell J.T."/>
            <person name="Sreedasyam A."/>
            <person name="Maumus F."/>
            <person name="Tiley G.P."/>
            <person name="Fernandez-Pozo N."/>
            <person name="Barry K."/>
            <person name="Chen C."/>
            <person name="Wang M."/>
            <person name="Lipzen A."/>
            <person name="Daum C."/>
            <person name="Saski C.A."/>
            <person name="Payton A.C."/>
            <person name="Mcbreen J.C."/>
            <person name="Conrad R.E."/>
            <person name="Kollar L.M."/>
            <person name="Olsson S."/>
            <person name="Huttunen S."/>
            <person name="Landis J.B."/>
            <person name="Wickett N.J."/>
            <person name="Johnson M.G."/>
            <person name="Rensing S.A."/>
            <person name="Grimwood J."/>
            <person name="Schmutz J."/>
            <person name="Mcdaniel S.F."/>
        </authorList>
    </citation>
    <scope>NUCLEOTIDE SEQUENCE</scope>
    <source>
        <strain evidence="2">R40</strain>
    </source>
</reference>
<comment type="caution">
    <text evidence="2">The sequence shown here is derived from an EMBL/GenBank/DDBJ whole genome shotgun (WGS) entry which is preliminary data.</text>
</comment>
<dbReference type="AlphaFoldDB" id="A0A8T0IJK5"/>
<keyword evidence="1" id="KW-0732">Signal</keyword>
<feature type="chain" id="PRO_5035734069" evidence="1">
    <location>
        <begin position="24"/>
        <end position="68"/>
    </location>
</feature>
<dbReference type="EMBL" id="CM026423">
    <property type="protein sequence ID" value="KAG0582997.1"/>
    <property type="molecule type" value="Genomic_DNA"/>
</dbReference>
<protein>
    <submittedName>
        <fullName evidence="2">Uncharacterized protein</fullName>
    </submittedName>
</protein>
<gene>
    <name evidence="2" type="ORF">KC19_3G100900</name>
</gene>
<name>A0A8T0IJK5_CERPU</name>
<evidence type="ECO:0000313" key="3">
    <source>
        <dbReference type="Proteomes" id="UP000822688"/>
    </source>
</evidence>
<keyword evidence="3" id="KW-1185">Reference proteome</keyword>
<sequence length="68" mass="7759">MSAAWVSFLYVVVFFLLCTVASGYGHYQSRDPGGYLWQMSGNSVDGLWADISEIMKVYTVILFYVEIY</sequence>
<organism evidence="2 3">
    <name type="scientific">Ceratodon purpureus</name>
    <name type="common">Fire moss</name>
    <name type="synonym">Dicranum purpureum</name>
    <dbReference type="NCBI Taxonomy" id="3225"/>
    <lineage>
        <taxon>Eukaryota</taxon>
        <taxon>Viridiplantae</taxon>
        <taxon>Streptophyta</taxon>
        <taxon>Embryophyta</taxon>
        <taxon>Bryophyta</taxon>
        <taxon>Bryophytina</taxon>
        <taxon>Bryopsida</taxon>
        <taxon>Dicranidae</taxon>
        <taxon>Pseudoditrichales</taxon>
        <taxon>Ditrichaceae</taxon>
        <taxon>Ceratodon</taxon>
    </lineage>
</organism>
<evidence type="ECO:0000313" key="2">
    <source>
        <dbReference type="EMBL" id="KAG0582997.1"/>
    </source>
</evidence>